<dbReference type="AlphaFoldDB" id="A0A5B7F8L4"/>
<gene>
    <name evidence="12" type="primary">LanA_9</name>
    <name evidence="12" type="ORF">E2C01_037160</name>
</gene>
<keyword evidence="9 10" id="KW-0424">Laminin EGF-like domain</keyword>
<feature type="domain" description="Laminin EGF-like" evidence="11">
    <location>
        <begin position="79"/>
        <end position="131"/>
    </location>
</feature>
<accession>A0A5B7F8L4</accession>
<dbReference type="PANTHER" id="PTHR10574">
    <property type="entry name" value="NETRIN/LAMININ-RELATED"/>
    <property type="match status" value="1"/>
</dbReference>
<keyword evidence="3" id="KW-0272">Extracellular matrix</keyword>
<dbReference type="Pfam" id="PF00053">
    <property type="entry name" value="EGF_laminin"/>
    <property type="match status" value="1"/>
</dbReference>
<dbReference type="GO" id="GO:0005201">
    <property type="term" value="F:extracellular matrix structural constituent"/>
    <property type="evidence" value="ECO:0007669"/>
    <property type="project" value="TreeGrafter"/>
</dbReference>
<evidence type="ECO:0000256" key="6">
    <source>
        <dbReference type="ARBA" id="ARBA00022869"/>
    </source>
</evidence>
<feature type="disulfide bond" evidence="10">
    <location>
        <begin position="49"/>
        <end position="58"/>
    </location>
</feature>
<dbReference type="OrthoDB" id="10011303at2759"/>
<evidence type="ECO:0000256" key="3">
    <source>
        <dbReference type="ARBA" id="ARBA00022530"/>
    </source>
</evidence>
<feature type="disulfide bond" evidence="10">
    <location>
        <begin position="103"/>
        <end position="112"/>
    </location>
</feature>
<protein>
    <submittedName>
        <fullName evidence="12">Laminin subunit alpha</fullName>
    </submittedName>
</protein>
<dbReference type="Gene3D" id="2.10.25.10">
    <property type="entry name" value="Laminin"/>
    <property type="match status" value="2"/>
</dbReference>
<name>A0A5B7F8L4_PORTR</name>
<evidence type="ECO:0000256" key="5">
    <source>
        <dbReference type="ARBA" id="ARBA00022737"/>
    </source>
</evidence>
<keyword evidence="13" id="KW-1185">Reference proteome</keyword>
<evidence type="ECO:0000313" key="12">
    <source>
        <dbReference type="EMBL" id="MPC43511.1"/>
    </source>
</evidence>
<dbReference type="InterPro" id="IPR056863">
    <property type="entry name" value="LMN_ATRN_NET-like_EGF"/>
</dbReference>
<evidence type="ECO:0000256" key="7">
    <source>
        <dbReference type="ARBA" id="ARBA00023157"/>
    </source>
</evidence>
<dbReference type="FunFam" id="2.10.25.10:FF:000051">
    <property type="entry name" value="Laminin subunit alpha 4"/>
    <property type="match status" value="1"/>
</dbReference>
<evidence type="ECO:0000313" key="13">
    <source>
        <dbReference type="Proteomes" id="UP000324222"/>
    </source>
</evidence>
<keyword evidence="2" id="KW-0964">Secreted</keyword>
<sequence length="144" mass="15843">MCASGYHGKATKGTPYDCLICACPLPSKTNNFAESCDFLDDGQSIRCDCKEGYVGERCEHCAAGYYGQPEILGQRCQPCQCNENINPNDLDACDYITGHCLTCLNNTYGNACERCAPGYFGDAIALKNCEHHCLAYQHTWSQDI</sequence>
<dbReference type="PANTHER" id="PTHR10574:SF406">
    <property type="entry name" value="LAMININ SUBUNIT ALPHA 5"/>
    <property type="match status" value="1"/>
</dbReference>
<dbReference type="GO" id="GO:0009887">
    <property type="term" value="P:animal organ morphogenesis"/>
    <property type="evidence" value="ECO:0007669"/>
    <property type="project" value="TreeGrafter"/>
</dbReference>
<reference evidence="12 13" key="1">
    <citation type="submission" date="2019-05" db="EMBL/GenBank/DDBJ databases">
        <title>Another draft genome of Portunus trituberculatus and its Hox gene families provides insights of decapod evolution.</title>
        <authorList>
            <person name="Jeong J.-H."/>
            <person name="Song I."/>
            <person name="Kim S."/>
            <person name="Choi T."/>
            <person name="Kim D."/>
            <person name="Ryu S."/>
            <person name="Kim W."/>
        </authorList>
    </citation>
    <scope>NUCLEOTIDE SEQUENCE [LARGE SCALE GENOMIC DNA]</scope>
    <source>
        <tissue evidence="12">Muscle</tissue>
    </source>
</reference>
<dbReference type="PROSITE" id="PS50027">
    <property type="entry name" value="EGF_LAM_2"/>
    <property type="match status" value="2"/>
</dbReference>
<comment type="caution">
    <text evidence="10">Lacks conserved residue(s) required for the propagation of feature annotation.</text>
</comment>
<dbReference type="PROSITE" id="PS01248">
    <property type="entry name" value="EGF_LAM_1"/>
    <property type="match status" value="1"/>
</dbReference>
<evidence type="ECO:0000256" key="10">
    <source>
        <dbReference type="PROSITE-ProRule" id="PRU00460"/>
    </source>
</evidence>
<dbReference type="InterPro" id="IPR002049">
    <property type="entry name" value="LE_dom"/>
</dbReference>
<comment type="caution">
    <text evidence="12">The sequence shown here is derived from an EMBL/GenBank/DDBJ whole genome shotgun (WGS) entry which is preliminary data.</text>
</comment>
<dbReference type="GO" id="GO:0007411">
    <property type="term" value="P:axon guidance"/>
    <property type="evidence" value="ECO:0007669"/>
    <property type="project" value="TreeGrafter"/>
</dbReference>
<comment type="subcellular location">
    <subcellularLocation>
        <location evidence="1">Secreted</location>
        <location evidence="1">Extracellular space</location>
        <location evidence="1">Extracellular matrix</location>
        <location evidence="1">Basement membrane</location>
    </subcellularLocation>
</comment>
<evidence type="ECO:0000259" key="11">
    <source>
        <dbReference type="PROSITE" id="PS50027"/>
    </source>
</evidence>
<organism evidence="12 13">
    <name type="scientific">Portunus trituberculatus</name>
    <name type="common">Swimming crab</name>
    <name type="synonym">Neptunus trituberculatus</name>
    <dbReference type="NCBI Taxonomy" id="210409"/>
    <lineage>
        <taxon>Eukaryota</taxon>
        <taxon>Metazoa</taxon>
        <taxon>Ecdysozoa</taxon>
        <taxon>Arthropoda</taxon>
        <taxon>Crustacea</taxon>
        <taxon>Multicrustacea</taxon>
        <taxon>Malacostraca</taxon>
        <taxon>Eumalacostraca</taxon>
        <taxon>Eucarida</taxon>
        <taxon>Decapoda</taxon>
        <taxon>Pleocyemata</taxon>
        <taxon>Brachyura</taxon>
        <taxon>Eubrachyura</taxon>
        <taxon>Portunoidea</taxon>
        <taxon>Portunidae</taxon>
        <taxon>Portuninae</taxon>
        <taxon>Portunus</taxon>
    </lineage>
</organism>
<keyword evidence="8" id="KW-0325">Glycoprotein</keyword>
<keyword evidence="6" id="KW-0084">Basement membrane</keyword>
<dbReference type="EMBL" id="VSRR010005860">
    <property type="protein sequence ID" value="MPC43511.1"/>
    <property type="molecule type" value="Genomic_DNA"/>
</dbReference>
<dbReference type="Pfam" id="PF24973">
    <property type="entry name" value="EGF_LMN_ATRN"/>
    <property type="match status" value="1"/>
</dbReference>
<keyword evidence="5" id="KW-0677">Repeat</keyword>
<keyword evidence="4" id="KW-0732">Signal</keyword>
<dbReference type="FunFam" id="2.10.25.10:FF:000033">
    <property type="entry name" value="Laminin subunit alpha 2"/>
    <property type="match status" value="1"/>
</dbReference>
<keyword evidence="7 10" id="KW-1015">Disulfide bond</keyword>
<evidence type="ECO:0000256" key="2">
    <source>
        <dbReference type="ARBA" id="ARBA00022525"/>
    </source>
</evidence>
<dbReference type="InterPro" id="IPR050440">
    <property type="entry name" value="Laminin/Netrin_ECM"/>
</dbReference>
<dbReference type="Proteomes" id="UP000324222">
    <property type="component" value="Unassembled WGS sequence"/>
</dbReference>
<dbReference type="InterPro" id="IPR000742">
    <property type="entry name" value="EGF"/>
</dbReference>
<dbReference type="CDD" id="cd00055">
    <property type="entry name" value="EGF_Lam"/>
    <property type="match status" value="2"/>
</dbReference>
<dbReference type="SMART" id="SM00181">
    <property type="entry name" value="EGF"/>
    <property type="match status" value="2"/>
</dbReference>
<proteinExistence type="predicted"/>
<dbReference type="SUPFAM" id="SSF57196">
    <property type="entry name" value="EGF/Laminin"/>
    <property type="match status" value="2"/>
</dbReference>
<evidence type="ECO:0000256" key="9">
    <source>
        <dbReference type="ARBA" id="ARBA00023292"/>
    </source>
</evidence>
<dbReference type="SMART" id="SM00180">
    <property type="entry name" value="EGF_Lam"/>
    <property type="match status" value="2"/>
</dbReference>
<feature type="disulfide bond" evidence="10">
    <location>
        <begin position="115"/>
        <end position="129"/>
    </location>
</feature>
<dbReference type="GO" id="GO:0005604">
    <property type="term" value="C:basement membrane"/>
    <property type="evidence" value="ECO:0007669"/>
    <property type="project" value="UniProtKB-SubCell"/>
</dbReference>
<evidence type="ECO:0000256" key="1">
    <source>
        <dbReference type="ARBA" id="ARBA00004302"/>
    </source>
</evidence>
<evidence type="ECO:0000256" key="8">
    <source>
        <dbReference type="ARBA" id="ARBA00023180"/>
    </source>
</evidence>
<dbReference type="GO" id="GO:0009888">
    <property type="term" value="P:tissue development"/>
    <property type="evidence" value="ECO:0007669"/>
    <property type="project" value="TreeGrafter"/>
</dbReference>
<evidence type="ECO:0000256" key="4">
    <source>
        <dbReference type="ARBA" id="ARBA00022729"/>
    </source>
</evidence>
<feature type="domain" description="Laminin EGF-like" evidence="11">
    <location>
        <begin position="21"/>
        <end position="78"/>
    </location>
</feature>